<dbReference type="GeneID" id="77803591"/>
<keyword evidence="3" id="KW-1185">Reference proteome</keyword>
<organism evidence="2 3">
    <name type="scientific">Puccinia triticina</name>
    <dbReference type="NCBI Taxonomy" id="208348"/>
    <lineage>
        <taxon>Eukaryota</taxon>
        <taxon>Fungi</taxon>
        <taxon>Dikarya</taxon>
        <taxon>Basidiomycota</taxon>
        <taxon>Pucciniomycotina</taxon>
        <taxon>Pucciniomycetes</taxon>
        <taxon>Pucciniales</taxon>
        <taxon>Pucciniaceae</taxon>
        <taxon>Puccinia</taxon>
    </lineage>
</organism>
<proteinExistence type="predicted"/>
<feature type="compositionally biased region" description="Polar residues" evidence="1">
    <location>
        <begin position="42"/>
        <end position="51"/>
    </location>
</feature>
<protein>
    <submittedName>
        <fullName evidence="2">Uncharacterized protein</fullName>
    </submittedName>
</protein>
<dbReference type="EMBL" id="CP110433">
    <property type="protein sequence ID" value="WAQ91092.1"/>
    <property type="molecule type" value="Genomic_DNA"/>
</dbReference>
<evidence type="ECO:0000313" key="2">
    <source>
        <dbReference type="EMBL" id="WAQ91092.1"/>
    </source>
</evidence>
<feature type="region of interest" description="Disordered" evidence="1">
    <location>
        <begin position="25"/>
        <end position="57"/>
    </location>
</feature>
<evidence type="ECO:0000313" key="3">
    <source>
        <dbReference type="Proteomes" id="UP001164743"/>
    </source>
</evidence>
<dbReference type="RefSeq" id="XP_053026647.1">
    <property type="nucleotide sequence ID" value="XM_053162696.1"/>
</dbReference>
<gene>
    <name evidence="2" type="ORF">PtA15_13A493</name>
</gene>
<sequence>MPVDKEDMANDVEIKEIDPFLGKDKMVEIDPQDASEGKLSETNKPSAANPTTKKDVPFAEGDLGYTLLKLNEQNINS</sequence>
<dbReference type="Proteomes" id="UP001164743">
    <property type="component" value="Chromosome 13A"/>
</dbReference>
<evidence type="ECO:0000256" key="1">
    <source>
        <dbReference type="SAM" id="MobiDB-lite"/>
    </source>
</evidence>
<reference evidence="2" key="1">
    <citation type="submission" date="2022-10" db="EMBL/GenBank/DDBJ databases">
        <title>Puccinia triticina Genome sequencing and assembly.</title>
        <authorList>
            <person name="Li C."/>
        </authorList>
    </citation>
    <scope>NUCLEOTIDE SEQUENCE</scope>
    <source>
        <strain evidence="2">Pt15</strain>
    </source>
</reference>
<name>A0ABY7D867_9BASI</name>
<accession>A0ABY7D867</accession>